<reference evidence="3 4" key="1">
    <citation type="submission" date="2019-09" db="EMBL/GenBank/DDBJ databases">
        <title>Ecophysiology of the spiral-shaped methanotroph Methylospira mobilis as revealed by the complete genome sequence.</title>
        <authorList>
            <person name="Oshkin I.Y."/>
            <person name="Dedysh S.N."/>
            <person name="Miroshnikov K."/>
            <person name="Danilova O.V."/>
            <person name="Hakobyan A."/>
            <person name="Liesack W."/>
        </authorList>
    </citation>
    <scope>NUCLEOTIDE SEQUENCE [LARGE SCALE GENOMIC DNA]</scope>
    <source>
        <strain evidence="3 4">Shm1</strain>
    </source>
</reference>
<dbReference type="RefSeq" id="WP_153248316.1">
    <property type="nucleotide sequence ID" value="NZ_CP044205.1"/>
</dbReference>
<gene>
    <name evidence="3" type="ORF">F6R98_06610</name>
</gene>
<protein>
    <submittedName>
        <fullName evidence="3">Transposase</fullName>
    </submittedName>
</protein>
<dbReference type="AlphaFoldDB" id="A0A5Q0BJJ7"/>
<dbReference type="KEGG" id="mmob:F6R98_06610"/>
<feature type="domain" description="ISXO2-like transposase" evidence="2">
    <location>
        <begin position="8"/>
        <end position="108"/>
    </location>
</feature>
<dbReference type="Proteomes" id="UP000325755">
    <property type="component" value="Chromosome"/>
</dbReference>
<dbReference type="Pfam" id="PF12762">
    <property type="entry name" value="DDE_Tnp_IS1595"/>
    <property type="match status" value="1"/>
</dbReference>
<feature type="region of interest" description="Disordered" evidence="1">
    <location>
        <begin position="30"/>
        <end position="51"/>
    </location>
</feature>
<dbReference type="InParanoid" id="A0A5Q0BJJ7"/>
<evidence type="ECO:0000313" key="4">
    <source>
        <dbReference type="Proteomes" id="UP000325755"/>
    </source>
</evidence>
<accession>A0A5Q0BJJ7</accession>
<dbReference type="InterPro" id="IPR024445">
    <property type="entry name" value="Tnp_ISXO2-like"/>
</dbReference>
<evidence type="ECO:0000259" key="2">
    <source>
        <dbReference type="Pfam" id="PF12762"/>
    </source>
</evidence>
<dbReference type="EMBL" id="CP044205">
    <property type="protein sequence ID" value="QFY42337.1"/>
    <property type="molecule type" value="Genomic_DNA"/>
</dbReference>
<evidence type="ECO:0000256" key="1">
    <source>
        <dbReference type="SAM" id="MobiDB-lite"/>
    </source>
</evidence>
<name>A0A5Q0BJJ7_9GAMM</name>
<evidence type="ECO:0000313" key="3">
    <source>
        <dbReference type="EMBL" id="QFY42337.1"/>
    </source>
</evidence>
<keyword evidence="4" id="KW-1185">Reference proteome</keyword>
<sequence length="111" mass="12332">MIKKTPVTLSGEVECDEVYIAAGHKGHPDAVLRAGRSGRRRPLQGARGRGTLASEKPPVFVMIQRSGEVVIRMMENVRQTSIQPIIQATIAPDTQVYTDEYAIYNRLPQWG</sequence>
<dbReference type="OrthoDB" id="5756752at2"/>
<organism evidence="3 4">
    <name type="scientific">Candidatus Methylospira mobilis</name>
    <dbReference type="NCBI Taxonomy" id="1808979"/>
    <lineage>
        <taxon>Bacteria</taxon>
        <taxon>Pseudomonadati</taxon>
        <taxon>Pseudomonadota</taxon>
        <taxon>Gammaproteobacteria</taxon>
        <taxon>Methylococcales</taxon>
        <taxon>Methylococcaceae</taxon>
        <taxon>Candidatus Methylospira</taxon>
    </lineage>
</organism>
<proteinExistence type="predicted"/>